<dbReference type="eggNOG" id="KOG3021">
    <property type="taxonomic scope" value="Eukaryota"/>
</dbReference>
<dbReference type="Gene3D" id="3.90.1200.10">
    <property type="match status" value="1"/>
</dbReference>
<dbReference type="Proteomes" id="UP000002630">
    <property type="component" value="Linkage Group LG17"/>
</dbReference>
<dbReference type="OrthoDB" id="5772781at2759"/>
<name>D7G565_ECTSI</name>
<proteinExistence type="predicted"/>
<dbReference type="OMA" id="FRCEMES"/>
<dbReference type="Gene3D" id="3.30.200.20">
    <property type="entry name" value="Phosphorylase Kinase, domain 1"/>
    <property type="match status" value="1"/>
</dbReference>
<reference evidence="3 4" key="1">
    <citation type="journal article" date="2010" name="Nature">
        <title>The Ectocarpus genome and the independent evolution of multicellularity in brown algae.</title>
        <authorList>
            <person name="Cock J.M."/>
            <person name="Sterck L."/>
            <person name="Rouze P."/>
            <person name="Scornet D."/>
            <person name="Allen A.E."/>
            <person name="Amoutzias G."/>
            <person name="Anthouard V."/>
            <person name="Artiguenave F."/>
            <person name="Aury J.M."/>
            <person name="Badger J.H."/>
            <person name="Beszteri B."/>
            <person name="Billiau K."/>
            <person name="Bonnet E."/>
            <person name="Bothwell J.H."/>
            <person name="Bowler C."/>
            <person name="Boyen C."/>
            <person name="Brownlee C."/>
            <person name="Carrano C.J."/>
            <person name="Charrier B."/>
            <person name="Cho G.Y."/>
            <person name="Coelho S.M."/>
            <person name="Collen J."/>
            <person name="Corre E."/>
            <person name="Da Silva C."/>
            <person name="Delage L."/>
            <person name="Delaroque N."/>
            <person name="Dittami S.M."/>
            <person name="Doulbeau S."/>
            <person name="Elias M."/>
            <person name="Farnham G."/>
            <person name="Gachon C.M."/>
            <person name="Gschloessl B."/>
            <person name="Heesch S."/>
            <person name="Jabbari K."/>
            <person name="Jubin C."/>
            <person name="Kawai H."/>
            <person name="Kimura K."/>
            <person name="Kloareg B."/>
            <person name="Kupper F.C."/>
            <person name="Lang D."/>
            <person name="Le Bail A."/>
            <person name="Leblanc C."/>
            <person name="Lerouge P."/>
            <person name="Lohr M."/>
            <person name="Lopez P.J."/>
            <person name="Martens C."/>
            <person name="Maumus F."/>
            <person name="Michel G."/>
            <person name="Miranda-Saavedra D."/>
            <person name="Morales J."/>
            <person name="Moreau H."/>
            <person name="Motomura T."/>
            <person name="Nagasato C."/>
            <person name="Napoli C.A."/>
            <person name="Nelson D.R."/>
            <person name="Nyvall-Collen P."/>
            <person name="Peters A.F."/>
            <person name="Pommier C."/>
            <person name="Potin P."/>
            <person name="Poulain J."/>
            <person name="Quesneville H."/>
            <person name="Read B."/>
            <person name="Rensing S.A."/>
            <person name="Ritter A."/>
            <person name="Rousvoal S."/>
            <person name="Samanta M."/>
            <person name="Samson G."/>
            <person name="Schroeder D.C."/>
            <person name="Segurens B."/>
            <person name="Strittmatter M."/>
            <person name="Tonon T."/>
            <person name="Tregear J.W."/>
            <person name="Valentin K."/>
            <person name="von Dassow P."/>
            <person name="Yamagishi T."/>
            <person name="Van de Peer Y."/>
            <person name="Wincker P."/>
        </authorList>
    </citation>
    <scope>NUCLEOTIDE SEQUENCE [LARGE SCALE GENOMIC DNA]</scope>
    <source>
        <strain evidence="4">Ec32 / CCAP1310/4</strain>
    </source>
</reference>
<evidence type="ECO:0000256" key="1">
    <source>
        <dbReference type="ARBA" id="ARBA00011961"/>
    </source>
</evidence>
<dbReference type="PANTHER" id="PTHR12149">
    <property type="entry name" value="FRUCTOSAMINE 3 KINASE-RELATED PROTEIN"/>
    <property type="match status" value="1"/>
</dbReference>
<dbReference type="AlphaFoldDB" id="D7G565"/>
<dbReference type="SUPFAM" id="SSF56112">
    <property type="entry name" value="Protein kinase-like (PK-like)"/>
    <property type="match status" value="1"/>
</dbReference>
<dbReference type="InterPro" id="IPR011009">
    <property type="entry name" value="Kinase-like_dom_sf"/>
</dbReference>
<evidence type="ECO:0000313" key="3">
    <source>
        <dbReference type="EMBL" id="CBJ27219.1"/>
    </source>
</evidence>
<organism evidence="3 4">
    <name type="scientific">Ectocarpus siliculosus</name>
    <name type="common">Brown alga</name>
    <name type="synonym">Conferva siliculosa</name>
    <dbReference type="NCBI Taxonomy" id="2880"/>
    <lineage>
        <taxon>Eukaryota</taxon>
        <taxon>Sar</taxon>
        <taxon>Stramenopiles</taxon>
        <taxon>Ochrophyta</taxon>
        <taxon>PX clade</taxon>
        <taxon>Phaeophyceae</taxon>
        <taxon>Ectocarpales</taxon>
        <taxon>Ectocarpaceae</taxon>
        <taxon>Ectocarpus</taxon>
    </lineage>
</organism>
<dbReference type="InParanoid" id="D7G565"/>
<sequence>MPRSMVSSSGAARSSSKFTSKRRRVVLGICLVLLPTQGCCFHNLPSRCRFESQLRRHVTKSRSRQLHSQAQELDGGDSGSVPGVLRDVVIEKIEELGGGKVQQVQETTAGPGLHNRHFKYTATGGTFMAKIAKASRSSPPTNDWREASLDNFFAEQTGLEAILETGCLRAPKPLALGTLPLGGSFLLMEHMPFIPFGQSIPEVLRNLAEGLAAMHLQDPPPSCGGFGFVGDNFLGGTRQVNTWDSDFSNFFVERRLSPQFAQARTKFQDSWGTKNEDFERIGREAILTAKKVLEPVANSKPALLHGDLWVGNCGGVPGEGRLREAAVFDPAVWYGLPEFDLALATMFGGFGKPFYETYHAIIPKAPGFERRMRVYKLYHYLNHLNLHGAGFGHGGTVEDPKGYYERSLTLMQEIVQDGFL</sequence>
<dbReference type="PANTHER" id="PTHR12149:SF11">
    <property type="entry name" value="PROTEIN-RIBULOSAMINE 3-KINASE"/>
    <property type="match status" value="1"/>
</dbReference>
<comment type="catalytic activity">
    <reaction evidence="2">
        <text>N(6)-D-ribulosyl-L-lysyl-[protein] + ATP = N(6)-(3-O-phospho-D-ribulosyl)-L-lysyl-[protein] + ADP + H(+)</text>
        <dbReference type="Rhea" id="RHEA:48432"/>
        <dbReference type="Rhea" id="RHEA-COMP:12103"/>
        <dbReference type="Rhea" id="RHEA-COMP:12104"/>
        <dbReference type="ChEBI" id="CHEBI:15378"/>
        <dbReference type="ChEBI" id="CHEBI:30616"/>
        <dbReference type="ChEBI" id="CHEBI:90418"/>
        <dbReference type="ChEBI" id="CHEBI:90420"/>
        <dbReference type="ChEBI" id="CHEBI:456216"/>
        <dbReference type="EC" id="2.7.1.172"/>
    </reaction>
    <physiologicalReaction direction="left-to-right" evidence="2">
        <dbReference type="Rhea" id="RHEA:48433"/>
    </physiologicalReaction>
</comment>
<dbReference type="EC" id="2.7.1.172" evidence="1"/>
<accession>D7G565</accession>
<dbReference type="GO" id="GO:0102193">
    <property type="term" value="F:protein-ribulosamine 3-kinase activity"/>
    <property type="evidence" value="ECO:0007669"/>
    <property type="project" value="UniProtKB-EC"/>
</dbReference>
<evidence type="ECO:0000256" key="2">
    <source>
        <dbReference type="ARBA" id="ARBA00048655"/>
    </source>
</evidence>
<keyword evidence="4" id="KW-1185">Reference proteome</keyword>
<dbReference type="EMBL" id="FN648852">
    <property type="protein sequence ID" value="CBJ27219.1"/>
    <property type="molecule type" value="Genomic_DNA"/>
</dbReference>
<evidence type="ECO:0000313" key="4">
    <source>
        <dbReference type="Proteomes" id="UP000002630"/>
    </source>
</evidence>
<gene>
    <name evidence="3" type="ORF">Esi_0063_0009</name>
</gene>
<dbReference type="EMBL" id="FN649742">
    <property type="protein sequence ID" value="CBJ27219.1"/>
    <property type="molecule type" value="Genomic_DNA"/>
</dbReference>
<dbReference type="Pfam" id="PF03881">
    <property type="entry name" value="Fructosamin_kin"/>
    <property type="match status" value="1"/>
</dbReference>
<dbReference type="InterPro" id="IPR016477">
    <property type="entry name" value="Fructo-/Ketosamine-3-kinase"/>
</dbReference>
<protein>
    <recommendedName>
        <fullName evidence="1">protein-ribulosamine 3-kinase</fullName>
        <ecNumber evidence="1">2.7.1.172</ecNumber>
    </recommendedName>
</protein>